<keyword evidence="4" id="KW-0812">Transmembrane</keyword>
<keyword evidence="4" id="KW-0472">Membrane</keyword>
<gene>
    <name evidence="7" type="primary">LOC116304205</name>
</gene>
<dbReference type="OrthoDB" id="5945145at2759"/>
<dbReference type="CDD" id="cd00041">
    <property type="entry name" value="CUB"/>
    <property type="match status" value="2"/>
</dbReference>
<dbReference type="FunFam" id="2.60.120.290:FF:000005">
    <property type="entry name" value="Procollagen C-endopeptidase enhancer 1"/>
    <property type="match status" value="1"/>
</dbReference>
<dbReference type="InterPro" id="IPR000859">
    <property type="entry name" value="CUB_dom"/>
</dbReference>
<keyword evidence="1" id="KW-0677">Repeat</keyword>
<dbReference type="Proteomes" id="UP000515163">
    <property type="component" value="Unplaced"/>
</dbReference>
<dbReference type="InParanoid" id="A0A6P8IRI4"/>
<dbReference type="GeneID" id="116304205"/>
<accession>A0A6P8IRI4</accession>
<evidence type="ECO:0000259" key="5">
    <source>
        <dbReference type="PROSITE" id="PS01180"/>
    </source>
</evidence>
<feature type="domain" description="CUB" evidence="5">
    <location>
        <begin position="36"/>
        <end position="151"/>
    </location>
</feature>
<dbReference type="FunFam" id="2.60.120.290:FF:000013">
    <property type="entry name" value="Membrane frizzled-related protein"/>
    <property type="match status" value="1"/>
</dbReference>
<evidence type="ECO:0000256" key="2">
    <source>
        <dbReference type="ARBA" id="ARBA00023157"/>
    </source>
</evidence>
<evidence type="ECO:0000313" key="6">
    <source>
        <dbReference type="Proteomes" id="UP000515163"/>
    </source>
</evidence>
<evidence type="ECO:0000256" key="4">
    <source>
        <dbReference type="SAM" id="Phobius"/>
    </source>
</evidence>
<name>A0A6P8IRI4_ACTTE</name>
<protein>
    <submittedName>
        <fullName evidence="7">Tolloid-like protein 2 isoform X1</fullName>
    </submittedName>
</protein>
<evidence type="ECO:0000313" key="7">
    <source>
        <dbReference type="RefSeq" id="XP_031569761.1"/>
    </source>
</evidence>
<dbReference type="Pfam" id="PF00431">
    <property type="entry name" value="CUB"/>
    <property type="match status" value="2"/>
</dbReference>
<reference evidence="7" key="1">
    <citation type="submission" date="2025-08" db="UniProtKB">
        <authorList>
            <consortium name="RefSeq"/>
        </authorList>
    </citation>
    <scope>IDENTIFICATION</scope>
    <source>
        <tissue evidence="7">Tentacle</tissue>
    </source>
</reference>
<dbReference type="PANTHER" id="PTHR24251:SF40">
    <property type="entry name" value="CUB DOMAIN-CONTAINING PROTEIN"/>
    <property type="match status" value="1"/>
</dbReference>
<evidence type="ECO:0000256" key="1">
    <source>
        <dbReference type="ARBA" id="ARBA00022737"/>
    </source>
</evidence>
<dbReference type="SUPFAM" id="SSF49854">
    <property type="entry name" value="Spermadhesin, CUB domain"/>
    <property type="match status" value="2"/>
</dbReference>
<dbReference type="InterPro" id="IPR035914">
    <property type="entry name" value="Sperma_CUB_dom_sf"/>
</dbReference>
<comment type="caution">
    <text evidence="3">Lacks conserved residue(s) required for the propagation of feature annotation.</text>
</comment>
<sequence>MKIYVHMAYLVIFCVVCCSETIEIFTLLGAGRASWCKNVTELTEYSDIFSSPLHAEFYPTDTTCVWKITAPPSHFIKLSFTKFHLENCKNCDCDYVTVYDVTQHNDNVTLGKFCGKNKPRSLYSSGKQLIVVFKSDHGDSGSGFLAAYTSVQKGHVCQEEPNVLTKGGVIVSPDYSSTYPSNTKCTWLIKAEPGSRIKLNFISFRVENCSAAPGRCQCDFVEVRDGNSSSSNLIGRFCGSNTPPKLYSSGGYLLVMFKSDGQINKRGFVAEFSTEKQGKNSCPADWRYPFQCPQDYWSRVKNITQVCCYDNQANCCKPGGSHCADSGASQRSYCPRPRDNAKLTRCCMEKEKPSCCLGGASVLQINRFELVSAVFISLILILVIR</sequence>
<feature type="transmembrane region" description="Helical" evidence="4">
    <location>
        <begin position="7"/>
        <end position="30"/>
    </location>
</feature>
<dbReference type="PROSITE" id="PS01180">
    <property type="entry name" value="CUB"/>
    <property type="match status" value="2"/>
</dbReference>
<dbReference type="PANTHER" id="PTHR24251">
    <property type="entry name" value="OVOCHYMASE-RELATED"/>
    <property type="match status" value="1"/>
</dbReference>
<keyword evidence="6" id="KW-1185">Reference proteome</keyword>
<dbReference type="SMART" id="SM00042">
    <property type="entry name" value="CUB"/>
    <property type="match status" value="2"/>
</dbReference>
<organism evidence="6 7">
    <name type="scientific">Actinia tenebrosa</name>
    <name type="common">Australian red waratah sea anemone</name>
    <dbReference type="NCBI Taxonomy" id="6105"/>
    <lineage>
        <taxon>Eukaryota</taxon>
        <taxon>Metazoa</taxon>
        <taxon>Cnidaria</taxon>
        <taxon>Anthozoa</taxon>
        <taxon>Hexacorallia</taxon>
        <taxon>Actiniaria</taxon>
        <taxon>Actiniidae</taxon>
        <taxon>Actinia</taxon>
    </lineage>
</organism>
<feature type="domain" description="CUB" evidence="5">
    <location>
        <begin position="157"/>
        <end position="275"/>
    </location>
</feature>
<dbReference type="AlphaFoldDB" id="A0A6P8IRI4"/>
<dbReference type="KEGG" id="aten:116304205"/>
<keyword evidence="4" id="KW-1133">Transmembrane helix</keyword>
<evidence type="ECO:0000256" key="3">
    <source>
        <dbReference type="PROSITE-ProRule" id="PRU00059"/>
    </source>
</evidence>
<dbReference type="RefSeq" id="XP_031569761.1">
    <property type="nucleotide sequence ID" value="XM_031713901.1"/>
</dbReference>
<keyword evidence="2" id="KW-1015">Disulfide bond</keyword>
<proteinExistence type="predicted"/>
<dbReference type="Gene3D" id="2.60.120.290">
    <property type="entry name" value="Spermadhesin, CUB domain"/>
    <property type="match status" value="2"/>
</dbReference>